<dbReference type="InterPro" id="IPR000843">
    <property type="entry name" value="HTH_LacI"/>
</dbReference>
<feature type="domain" description="HTH lacI-type" evidence="4">
    <location>
        <begin position="2"/>
        <end position="57"/>
    </location>
</feature>
<organism evidence="6 7">
    <name type="scientific">Tindallia californiensis</name>
    <dbReference type="NCBI Taxonomy" id="159292"/>
    <lineage>
        <taxon>Bacteria</taxon>
        <taxon>Bacillati</taxon>
        <taxon>Bacillota</taxon>
        <taxon>Clostridia</taxon>
        <taxon>Peptostreptococcales</taxon>
        <taxon>Tindalliaceae</taxon>
        <taxon>Tindallia</taxon>
    </lineage>
</organism>
<dbReference type="PANTHER" id="PTHR30146:SF109">
    <property type="entry name" value="HTH-TYPE TRANSCRIPTIONAL REGULATOR GALS"/>
    <property type="match status" value="1"/>
</dbReference>
<protein>
    <submittedName>
        <fullName evidence="6">Transcriptional regulator, LacI family</fullName>
    </submittedName>
</protein>
<dbReference type="Pfam" id="PF00532">
    <property type="entry name" value="Peripla_BP_1"/>
    <property type="match status" value="1"/>
</dbReference>
<dbReference type="Proteomes" id="UP000199230">
    <property type="component" value="Unassembled WGS sequence"/>
</dbReference>
<dbReference type="GO" id="GO:0000976">
    <property type="term" value="F:transcription cis-regulatory region binding"/>
    <property type="evidence" value="ECO:0007669"/>
    <property type="project" value="TreeGrafter"/>
</dbReference>
<dbReference type="AlphaFoldDB" id="A0A1H3PR90"/>
<dbReference type="InterPro" id="IPR010982">
    <property type="entry name" value="Lambda_DNA-bd_dom_sf"/>
</dbReference>
<proteinExistence type="predicted"/>
<dbReference type="Gene3D" id="3.40.50.2300">
    <property type="match status" value="2"/>
</dbReference>
<dbReference type="PROSITE" id="PS50943">
    <property type="entry name" value="HTH_CROC1"/>
    <property type="match status" value="1"/>
</dbReference>
<evidence type="ECO:0000256" key="1">
    <source>
        <dbReference type="ARBA" id="ARBA00023015"/>
    </source>
</evidence>
<dbReference type="Pfam" id="PF00356">
    <property type="entry name" value="LacI"/>
    <property type="match status" value="1"/>
</dbReference>
<dbReference type="CDD" id="cd06267">
    <property type="entry name" value="PBP1_LacI_sugar_binding-like"/>
    <property type="match status" value="1"/>
</dbReference>
<dbReference type="CDD" id="cd01392">
    <property type="entry name" value="HTH_LacI"/>
    <property type="match status" value="1"/>
</dbReference>
<dbReference type="InterPro" id="IPR001387">
    <property type="entry name" value="Cro/C1-type_HTH"/>
</dbReference>
<evidence type="ECO:0000256" key="2">
    <source>
        <dbReference type="ARBA" id="ARBA00023125"/>
    </source>
</evidence>
<feature type="domain" description="HTH cro/C1-type" evidence="5">
    <location>
        <begin position="2"/>
        <end position="51"/>
    </location>
</feature>
<keyword evidence="7" id="KW-1185">Reference proteome</keyword>
<dbReference type="STRING" id="159292.SAMN05192546_10755"/>
<reference evidence="6 7" key="1">
    <citation type="submission" date="2016-10" db="EMBL/GenBank/DDBJ databases">
        <authorList>
            <person name="de Groot N.N."/>
        </authorList>
    </citation>
    <scope>NUCLEOTIDE SEQUENCE [LARGE SCALE GENOMIC DNA]</scope>
    <source>
        <strain evidence="6 7">APO</strain>
    </source>
</reference>
<dbReference type="PROSITE" id="PS00356">
    <property type="entry name" value="HTH_LACI_1"/>
    <property type="match status" value="1"/>
</dbReference>
<dbReference type="EMBL" id="FNPV01000007">
    <property type="protein sequence ID" value="SDZ03792.1"/>
    <property type="molecule type" value="Genomic_DNA"/>
</dbReference>
<evidence type="ECO:0000256" key="3">
    <source>
        <dbReference type="ARBA" id="ARBA00023163"/>
    </source>
</evidence>
<dbReference type="PROSITE" id="PS50932">
    <property type="entry name" value="HTH_LACI_2"/>
    <property type="match status" value="1"/>
</dbReference>
<dbReference type="SUPFAM" id="SSF47413">
    <property type="entry name" value="lambda repressor-like DNA-binding domains"/>
    <property type="match status" value="1"/>
</dbReference>
<dbReference type="InterPro" id="IPR028082">
    <property type="entry name" value="Peripla_BP_I"/>
</dbReference>
<dbReference type="OrthoDB" id="369222at2"/>
<keyword evidence="1" id="KW-0805">Transcription regulation</keyword>
<dbReference type="GO" id="GO:0003700">
    <property type="term" value="F:DNA-binding transcription factor activity"/>
    <property type="evidence" value="ECO:0007669"/>
    <property type="project" value="TreeGrafter"/>
</dbReference>
<dbReference type="Gene3D" id="1.10.260.40">
    <property type="entry name" value="lambda repressor-like DNA-binding domains"/>
    <property type="match status" value="1"/>
</dbReference>
<evidence type="ECO:0000259" key="5">
    <source>
        <dbReference type="PROSITE" id="PS50943"/>
    </source>
</evidence>
<evidence type="ECO:0000259" key="4">
    <source>
        <dbReference type="PROSITE" id="PS50932"/>
    </source>
</evidence>
<accession>A0A1H3PR90</accession>
<keyword evidence="2" id="KW-0238">DNA-binding</keyword>
<gene>
    <name evidence="6" type="ORF">SAMN05192546_10755</name>
</gene>
<name>A0A1H3PR90_9FIRM</name>
<dbReference type="PRINTS" id="PR00036">
    <property type="entry name" value="HTHLACI"/>
</dbReference>
<dbReference type="PANTHER" id="PTHR30146">
    <property type="entry name" value="LACI-RELATED TRANSCRIPTIONAL REPRESSOR"/>
    <property type="match status" value="1"/>
</dbReference>
<keyword evidence="3" id="KW-0804">Transcription</keyword>
<dbReference type="RefSeq" id="WP_093314227.1">
    <property type="nucleotide sequence ID" value="NZ_FNPV01000007.1"/>
</dbReference>
<dbReference type="InterPro" id="IPR001761">
    <property type="entry name" value="Peripla_BP/Lac1_sug-bd_dom"/>
</dbReference>
<dbReference type="SUPFAM" id="SSF53822">
    <property type="entry name" value="Periplasmic binding protein-like I"/>
    <property type="match status" value="1"/>
</dbReference>
<evidence type="ECO:0000313" key="7">
    <source>
        <dbReference type="Proteomes" id="UP000199230"/>
    </source>
</evidence>
<dbReference type="SMART" id="SM00354">
    <property type="entry name" value="HTH_LACI"/>
    <property type="match status" value="1"/>
</dbReference>
<evidence type="ECO:0000313" key="6">
    <source>
        <dbReference type="EMBL" id="SDZ03792.1"/>
    </source>
</evidence>
<sequence>MITIKDIAKKAGVSITTVSQVLNQKEIGIKKETKERILRIAEELDYKPNYLARGLITKKTNTLGLIIPDITNPFFPQVVRAIEDTGNHRNYNIILCNTDNNQKKEKLYLEMLQKKYVDGIILTSSTRTTEEHGLLLEKLKLPLVLLDRAAASPFDFPSVYTCGYQGVMLGVNYLLKQGHRKIAYLSGPETSLVGKERLEGYMAALQNVGITVNPQLIYYGDYKAETGEKGITELLEKDRNFTAVMAANDLMAVGAMRSIKNRQLKVPEDISVLGFDNIQISRLIDPALTTIHQPSYEMGKMATDMLIRLIEGKKLEKRQVILKPELLIRESVAERKSQPSP</sequence>